<evidence type="ECO:0000256" key="5">
    <source>
        <dbReference type="RuleBase" id="RU362026"/>
    </source>
</evidence>
<dbReference type="Gene3D" id="3.40.50.150">
    <property type="entry name" value="Vaccinia Virus protein VP39"/>
    <property type="match status" value="1"/>
</dbReference>
<dbReference type="Pfam" id="PF01555">
    <property type="entry name" value="N6_N4_Mtase"/>
    <property type="match status" value="1"/>
</dbReference>
<name>A0ABR7NJC8_9FIRM</name>
<comment type="caution">
    <text evidence="7">The sequence shown here is derived from an EMBL/GenBank/DDBJ whole genome shotgun (WGS) entry which is preliminary data.</text>
</comment>
<feature type="domain" description="DNA methylase N-4/N-6" evidence="6">
    <location>
        <begin position="43"/>
        <end position="245"/>
    </location>
</feature>
<evidence type="ECO:0000256" key="1">
    <source>
        <dbReference type="ARBA" id="ARBA00006594"/>
    </source>
</evidence>
<keyword evidence="4" id="KW-0680">Restriction system</keyword>
<evidence type="ECO:0000256" key="4">
    <source>
        <dbReference type="ARBA" id="ARBA00022747"/>
    </source>
</evidence>
<comment type="similarity">
    <text evidence="1 5">Belongs to the N(4)/N(6)-methyltransferase family.</text>
</comment>
<evidence type="ECO:0000256" key="2">
    <source>
        <dbReference type="ARBA" id="ARBA00022603"/>
    </source>
</evidence>
<evidence type="ECO:0000259" key="6">
    <source>
        <dbReference type="Pfam" id="PF01555"/>
    </source>
</evidence>
<dbReference type="Proteomes" id="UP000658131">
    <property type="component" value="Unassembled WGS sequence"/>
</dbReference>
<dbReference type="InterPro" id="IPR029063">
    <property type="entry name" value="SAM-dependent_MTases_sf"/>
</dbReference>
<proteinExistence type="inferred from homology"/>
<evidence type="ECO:0000313" key="8">
    <source>
        <dbReference type="Proteomes" id="UP000658131"/>
    </source>
</evidence>
<evidence type="ECO:0000256" key="3">
    <source>
        <dbReference type="ARBA" id="ARBA00022679"/>
    </source>
</evidence>
<dbReference type="SUPFAM" id="SSF53335">
    <property type="entry name" value="S-adenosyl-L-methionine-dependent methyltransferases"/>
    <property type="match status" value="1"/>
</dbReference>
<protein>
    <recommendedName>
        <fullName evidence="5">Methyltransferase</fullName>
        <ecNumber evidence="5">2.1.1.-</ecNumber>
    </recommendedName>
</protein>
<sequence length="269" mass="29748">MADSPTSGQCGQSFAPDGRPLAPDGLFLMDGIEGLRALPRHSVDMLLTDPPYGTTQNYWDVPLPLPELWEAVRWAVKPEGAVLLFAQCPYDKVLGASNLPMLRYEWVWYKSRCTGFLNARRAPLKKSENILVFYRKAPAYYPQFEQGEPYKKIQTNSGQSPNYGKFTRSGSGSEDGRRFPGNVLAFPCVTRTIHPTQKPVELCEYLIKTYTREGQVVADICAGSGTTAVAALNTGRRFICFENAPAFFGPAVERLEQARLAVADGVKGV</sequence>
<reference evidence="7 8" key="1">
    <citation type="submission" date="2020-08" db="EMBL/GenBank/DDBJ databases">
        <title>Genome public.</title>
        <authorList>
            <person name="Liu C."/>
            <person name="Sun Q."/>
        </authorList>
    </citation>
    <scope>NUCLEOTIDE SEQUENCE [LARGE SCALE GENOMIC DNA]</scope>
    <source>
        <strain evidence="7 8">BX1</strain>
    </source>
</reference>
<dbReference type="PRINTS" id="PR00508">
    <property type="entry name" value="S21N4MTFRASE"/>
</dbReference>
<evidence type="ECO:0000313" key="7">
    <source>
        <dbReference type="EMBL" id="MBC8576514.1"/>
    </source>
</evidence>
<keyword evidence="8" id="KW-1185">Reference proteome</keyword>
<gene>
    <name evidence="7" type="ORF">H8717_08865</name>
</gene>
<dbReference type="PROSITE" id="PS00092">
    <property type="entry name" value="N6_MTASE"/>
    <property type="match status" value="1"/>
</dbReference>
<dbReference type="EMBL" id="JACRTB010000012">
    <property type="protein sequence ID" value="MBC8576514.1"/>
    <property type="molecule type" value="Genomic_DNA"/>
</dbReference>
<dbReference type="InterPro" id="IPR001091">
    <property type="entry name" value="RM_Methyltransferase"/>
</dbReference>
<dbReference type="InterPro" id="IPR002941">
    <property type="entry name" value="DNA_methylase_N4/N6"/>
</dbReference>
<organism evidence="7 8">
    <name type="scientific">Yanshouia hominis</name>
    <dbReference type="NCBI Taxonomy" id="2763673"/>
    <lineage>
        <taxon>Bacteria</taxon>
        <taxon>Bacillati</taxon>
        <taxon>Bacillota</taxon>
        <taxon>Clostridia</taxon>
        <taxon>Eubacteriales</taxon>
        <taxon>Oscillospiraceae</taxon>
        <taxon>Yanshouia</taxon>
    </lineage>
</organism>
<keyword evidence="3" id="KW-0808">Transferase</keyword>
<dbReference type="InterPro" id="IPR002052">
    <property type="entry name" value="DNA_methylase_N6_adenine_CS"/>
</dbReference>
<accession>A0ABR7NJC8</accession>
<dbReference type="EC" id="2.1.1.-" evidence="5"/>
<keyword evidence="2" id="KW-0489">Methyltransferase</keyword>